<keyword evidence="4" id="KW-1185">Reference proteome</keyword>
<evidence type="ECO:0000313" key="4">
    <source>
        <dbReference type="Proteomes" id="UP000823775"/>
    </source>
</evidence>
<comment type="caution">
    <text evidence="3">The sequence shown here is derived from an EMBL/GenBank/DDBJ whole genome shotgun (WGS) entry which is preliminary data.</text>
</comment>
<accession>A0ABS8URB1</accession>
<dbReference type="EMBL" id="JACEIK010002345">
    <property type="protein sequence ID" value="MCD9560615.1"/>
    <property type="molecule type" value="Genomic_DNA"/>
</dbReference>
<dbReference type="Pfam" id="PF19274">
    <property type="entry name" value="PI4K_N"/>
    <property type="match status" value="1"/>
</dbReference>
<evidence type="ECO:0000256" key="1">
    <source>
        <dbReference type="ARBA" id="ARBA00006209"/>
    </source>
</evidence>
<dbReference type="Proteomes" id="UP000823775">
    <property type="component" value="Unassembled WGS sequence"/>
</dbReference>
<protein>
    <recommendedName>
        <fullName evidence="2">PI4-kinase N-terminal domain-containing protein</fullName>
    </recommendedName>
</protein>
<gene>
    <name evidence="3" type="ORF">HAX54_019332</name>
</gene>
<evidence type="ECO:0000313" key="3">
    <source>
        <dbReference type="EMBL" id="MCD9560615.1"/>
    </source>
</evidence>
<reference evidence="3 4" key="1">
    <citation type="journal article" date="2021" name="BMC Genomics">
        <title>Datura genome reveals duplications of psychoactive alkaloid biosynthetic genes and high mutation rate following tissue culture.</title>
        <authorList>
            <person name="Rajewski A."/>
            <person name="Carter-House D."/>
            <person name="Stajich J."/>
            <person name="Litt A."/>
        </authorList>
    </citation>
    <scope>NUCLEOTIDE SEQUENCE [LARGE SCALE GENOMIC DNA]</scope>
    <source>
        <strain evidence="3">AR-01</strain>
    </source>
</reference>
<evidence type="ECO:0000259" key="2">
    <source>
        <dbReference type="Pfam" id="PF19274"/>
    </source>
</evidence>
<sequence>MESLMELCDLIAQNPAQFVEKLAWICGRCPPAEALLVGSPRVSRSQLNAILAVARFISKCPNHSDEMPKSLVLAFYRSIPSSFNPSFWPQSFTNDSIFSVFRDFLEYICKACELSPEFSTDVARFTGDILISALGSGNGDLGVSKAILKAMCYHFPPVLSSDANKLVSSLLEQFENFVPRSPREPGTSSHSSPMSVSNVDLLGGSSGYNDVGGDGVEKRAIASFEEETVDRLEKQEMALKLIGNVLEKASIDANLLESVRGIVKQQFQSMVTFLKIRKLDWSEQGQSLKVRINAKLAAYQAAARLQIKTLASLDLDGKSSKKLLQGALASLIEAAEACLFSVWRKLRACEELFSSLLSGISHAAVARDGQMLRVLLIRFKSLVLATCAQADTWGSNQGPMFESVLKTSCEIIQFGWNKDRSPVDTFIMGFPICERNSYEEEGPYCGIRSWIEVMWIVKLKR</sequence>
<organism evidence="3 4">
    <name type="scientific">Datura stramonium</name>
    <name type="common">Jimsonweed</name>
    <name type="synonym">Common thornapple</name>
    <dbReference type="NCBI Taxonomy" id="4076"/>
    <lineage>
        <taxon>Eukaryota</taxon>
        <taxon>Viridiplantae</taxon>
        <taxon>Streptophyta</taxon>
        <taxon>Embryophyta</taxon>
        <taxon>Tracheophyta</taxon>
        <taxon>Spermatophyta</taxon>
        <taxon>Magnoliopsida</taxon>
        <taxon>eudicotyledons</taxon>
        <taxon>Gunneridae</taxon>
        <taxon>Pentapetalae</taxon>
        <taxon>asterids</taxon>
        <taxon>lamiids</taxon>
        <taxon>Solanales</taxon>
        <taxon>Solanaceae</taxon>
        <taxon>Solanoideae</taxon>
        <taxon>Datureae</taxon>
        <taxon>Datura</taxon>
    </lineage>
</organism>
<comment type="similarity">
    <text evidence="1">Belongs to the PI3/PI4-kinase family. Type III PI4K subfamily.</text>
</comment>
<name>A0ABS8URB1_DATST</name>
<feature type="domain" description="PI4-kinase N-terminal" evidence="2">
    <location>
        <begin position="239"/>
        <end position="441"/>
    </location>
</feature>
<dbReference type="InterPro" id="IPR045495">
    <property type="entry name" value="PI4K_N"/>
</dbReference>
<proteinExistence type="inferred from homology"/>